<dbReference type="Gene3D" id="2.30.40.10">
    <property type="entry name" value="Urease, subunit C, domain 1"/>
    <property type="match status" value="1"/>
</dbReference>
<dbReference type="SUPFAM" id="SSF51338">
    <property type="entry name" value="Composite domain of metallo-dependent hydrolases"/>
    <property type="match status" value="1"/>
</dbReference>
<feature type="domain" description="Amidohydrolase 3" evidence="1">
    <location>
        <begin position="56"/>
        <end position="590"/>
    </location>
</feature>
<accession>A0ABR7D8X4</accession>
<dbReference type="PANTHER" id="PTHR22642">
    <property type="entry name" value="IMIDAZOLONEPROPIONASE"/>
    <property type="match status" value="1"/>
</dbReference>
<dbReference type="SUPFAM" id="SSF51556">
    <property type="entry name" value="Metallo-dependent hydrolases"/>
    <property type="match status" value="1"/>
</dbReference>
<dbReference type="Gene3D" id="3.20.20.140">
    <property type="entry name" value="Metal-dependent hydrolases"/>
    <property type="match status" value="1"/>
</dbReference>
<dbReference type="Pfam" id="PF07969">
    <property type="entry name" value="Amidohydro_3"/>
    <property type="match status" value="1"/>
</dbReference>
<evidence type="ECO:0000313" key="3">
    <source>
        <dbReference type="Proteomes" id="UP000596929"/>
    </source>
</evidence>
<dbReference type="InterPro" id="IPR013108">
    <property type="entry name" value="Amidohydro_3"/>
</dbReference>
<keyword evidence="3" id="KW-1185">Reference proteome</keyword>
<protein>
    <submittedName>
        <fullName evidence="2">Amidohydrolase family protein</fullName>
    </submittedName>
</protein>
<gene>
    <name evidence="2" type="ORF">H8S20_02590</name>
</gene>
<reference evidence="2 3" key="1">
    <citation type="submission" date="2020-08" db="EMBL/GenBank/DDBJ databases">
        <title>Genome public.</title>
        <authorList>
            <person name="Liu C."/>
            <person name="Sun Q."/>
        </authorList>
    </citation>
    <scope>NUCLEOTIDE SEQUENCE [LARGE SCALE GENOMIC DNA]</scope>
    <source>
        <strain evidence="2 3">NSJ-6</strain>
    </source>
</reference>
<sequence length="597" mass="68929">MIENNSTESDYVLLFGKIYTLDKYNHIYSSIAIKKNKIIFIGNNINARNYIGPKTKVINLKGKMVLPSFSYCHMYPLGSSFIESLGVNLSKVYNPNKGSKEMIDEYLNETLQFSINNPDVKIIYGYGWHPYAFTELESINGPKKERLDNLNIDKPIVLFSYDNHTAWLNSKSFEAFNITIHTKFIDEDTPCKNVIKNNNILWGTLKEDALLFIEPPKYTDEQYINNFLKFQSKMHSYGITSIASIYTDCFFCSIPLHIYKKLIHDNKLQLRIAYSESIHPHITKNGQHITVQEQILNLLNKKNETASLSPYFKVVGGKIFIDGVVNTRTAYLRSPYRKQNLIDNYNNIVNSKDTYGCNLWENNIDNLKFAINELNNHGFQIYFHSIGNGATNFLLDILESLSRYNQCNCRDILTCLQVINPSDIKRIKHCKIIISLQPFYNINSPITEHKTLEDISSYEYPLNSLLEEKVIISGSSDYPISPLVNPLIEIQESVTRNFFNEDELIFDKIHPIDNIRYLSNQNKKVSIMDMIRIFTKNSAYANFMDEEIGSLEVNKNADLIVLDKNLLDTDPIDFDKVKILMTFFDGKIVYSENNSIL</sequence>
<evidence type="ECO:0000313" key="2">
    <source>
        <dbReference type="EMBL" id="MBC5627772.1"/>
    </source>
</evidence>
<proteinExistence type="predicted"/>
<comment type="caution">
    <text evidence="2">The sequence shown here is derived from an EMBL/GenBank/DDBJ whole genome shotgun (WGS) entry which is preliminary data.</text>
</comment>
<evidence type="ECO:0000259" key="1">
    <source>
        <dbReference type="Pfam" id="PF07969"/>
    </source>
</evidence>
<dbReference type="EMBL" id="JACOOO010000004">
    <property type="protein sequence ID" value="MBC5627772.1"/>
    <property type="molecule type" value="Genomic_DNA"/>
</dbReference>
<dbReference type="RefSeq" id="WP_032119744.1">
    <property type="nucleotide sequence ID" value="NZ_JACOOO010000004.1"/>
</dbReference>
<dbReference type="InterPro" id="IPR011059">
    <property type="entry name" value="Metal-dep_hydrolase_composite"/>
</dbReference>
<organism evidence="2 3">
    <name type="scientific">Clostridium hominis</name>
    <dbReference type="NCBI Taxonomy" id="2763036"/>
    <lineage>
        <taxon>Bacteria</taxon>
        <taxon>Bacillati</taxon>
        <taxon>Bacillota</taxon>
        <taxon>Clostridia</taxon>
        <taxon>Eubacteriales</taxon>
        <taxon>Clostridiaceae</taxon>
        <taxon>Clostridium</taxon>
    </lineage>
</organism>
<dbReference type="InterPro" id="IPR032466">
    <property type="entry name" value="Metal_Hydrolase"/>
</dbReference>
<dbReference type="PANTHER" id="PTHR22642:SF2">
    <property type="entry name" value="PROTEIN LONG AFTER FAR-RED 3"/>
    <property type="match status" value="1"/>
</dbReference>
<name>A0ABR7D8X4_9CLOT</name>
<dbReference type="Gene3D" id="3.10.310.70">
    <property type="match status" value="1"/>
</dbReference>
<dbReference type="Proteomes" id="UP000596929">
    <property type="component" value="Unassembled WGS sequence"/>
</dbReference>